<feature type="domain" description="Phosphatidic acid phosphatase type 2/haloperoxidase" evidence="1">
    <location>
        <begin position="315"/>
        <end position="433"/>
    </location>
</feature>
<evidence type="ECO:0000313" key="3">
    <source>
        <dbReference type="Proteomes" id="UP001155483"/>
    </source>
</evidence>
<dbReference type="RefSeq" id="WP_279295361.1">
    <property type="nucleotide sequence ID" value="NZ_JAOTIF010000001.1"/>
</dbReference>
<sequence>MKNVLLILMSFVFLASCKQTGQKADDHLLADPNLLHRNMKQLTEVIIHDVFGPPVASRIYSYTSLAAYEAIRFEQAGYPSLAAQLNGFAPMPSPEKGKQYNYLLAATKSFFTVAEKITFSKDTLLNYQNKVYADFKSLLDIDTYERSLDLGEAIGNKVLERAAKDNYKETRGMAKFLGNNQAGKWRPTPPDYLDGTEPYWSLIKPLALDSAAQFKCPPPPLYKVDTISDFYKMVKEVYTIGNNLTEEQRTIAHYWDDNPFVMEHSGHLMYANKKITPPGHWIGITAIACKKKQLNAIETAQAYVVTSIAMFDTFIACWEEKYRSQVVRPITVINELIDRNWQPMLQTPAFPEYTSGHSGISAAAATVLTKRFGDNFAFEDTSDLEYIGSKRNFQSFDQAAQEASISRVYGGIHYRTSVDAGARQGKTIAAFINNKLQLRE</sequence>
<dbReference type="InterPro" id="IPR036938">
    <property type="entry name" value="PAP2/HPO_sf"/>
</dbReference>
<dbReference type="InterPro" id="IPR052559">
    <property type="entry name" value="V-haloperoxidase"/>
</dbReference>
<dbReference type="Pfam" id="PF01569">
    <property type="entry name" value="PAP2"/>
    <property type="match status" value="1"/>
</dbReference>
<dbReference type="Proteomes" id="UP001155483">
    <property type="component" value="Unassembled WGS sequence"/>
</dbReference>
<protein>
    <submittedName>
        <fullName evidence="2">Vanadium-dependent haloperoxidase</fullName>
    </submittedName>
</protein>
<reference evidence="2" key="2">
    <citation type="submission" date="2023-04" db="EMBL/GenBank/DDBJ databases">
        <title>Paracnuella aquatica gen. nov., sp. nov., a member of the family Chitinophagaceae isolated from a hot spring.</title>
        <authorList>
            <person name="Wang C."/>
        </authorList>
    </citation>
    <scope>NUCLEOTIDE SEQUENCE</scope>
    <source>
        <strain evidence="2">LB-8</strain>
    </source>
</reference>
<comment type="caution">
    <text evidence="2">The sequence shown here is derived from an EMBL/GenBank/DDBJ whole genome shotgun (WGS) entry which is preliminary data.</text>
</comment>
<proteinExistence type="predicted"/>
<dbReference type="EMBL" id="JAOTIF010000001">
    <property type="protein sequence ID" value="MCU7547917.1"/>
    <property type="molecule type" value="Genomic_DNA"/>
</dbReference>
<dbReference type="AlphaFoldDB" id="A0A9X2XT42"/>
<dbReference type="InterPro" id="IPR000326">
    <property type="entry name" value="PAP2/HPO"/>
</dbReference>
<dbReference type="SUPFAM" id="SSF48317">
    <property type="entry name" value="Acid phosphatase/Vanadium-dependent haloperoxidase"/>
    <property type="match status" value="1"/>
</dbReference>
<evidence type="ECO:0000313" key="2">
    <source>
        <dbReference type="EMBL" id="MCU7547917.1"/>
    </source>
</evidence>
<name>A0A9X2XT42_9BACT</name>
<gene>
    <name evidence="2" type="ORF">OCK74_02270</name>
</gene>
<dbReference type="Gene3D" id="1.10.606.20">
    <property type="match status" value="1"/>
</dbReference>
<reference evidence="2" key="1">
    <citation type="submission" date="2022-09" db="EMBL/GenBank/DDBJ databases">
        <authorList>
            <person name="Yuan C."/>
            <person name="Ke Z."/>
        </authorList>
    </citation>
    <scope>NUCLEOTIDE SEQUENCE</scope>
    <source>
        <strain evidence="2">LB-8</strain>
    </source>
</reference>
<dbReference type="PROSITE" id="PS51257">
    <property type="entry name" value="PROKAR_LIPOPROTEIN"/>
    <property type="match status" value="1"/>
</dbReference>
<dbReference type="PANTHER" id="PTHR34599:SF1">
    <property type="entry name" value="PHOSPHATIDIC ACID PHOSPHATASE TYPE 2_HALOPEROXIDASE DOMAIN-CONTAINING PROTEIN"/>
    <property type="match status" value="1"/>
</dbReference>
<evidence type="ECO:0000259" key="1">
    <source>
        <dbReference type="Pfam" id="PF01569"/>
    </source>
</evidence>
<dbReference type="PANTHER" id="PTHR34599">
    <property type="entry name" value="PEROXIDASE-RELATED"/>
    <property type="match status" value="1"/>
</dbReference>
<dbReference type="CDD" id="cd03398">
    <property type="entry name" value="PAP2_haloperoxidase"/>
    <property type="match status" value="1"/>
</dbReference>
<organism evidence="2 3">
    <name type="scientific">Paraflavisolibacter caeni</name>
    <dbReference type="NCBI Taxonomy" id="2982496"/>
    <lineage>
        <taxon>Bacteria</taxon>
        <taxon>Pseudomonadati</taxon>
        <taxon>Bacteroidota</taxon>
        <taxon>Chitinophagia</taxon>
        <taxon>Chitinophagales</taxon>
        <taxon>Chitinophagaceae</taxon>
        <taxon>Paraflavisolibacter</taxon>
    </lineage>
</organism>
<keyword evidence="3" id="KW-1185">Reference proteome</keyword>
<accession>A0A9X2XT42</accession>